<evidence type="ECO:0000313" key="1">
    <source>
        <dbReference type="EMBL" id="KAF4620207.1"/>
    </source>
</evidence>
<dbReference type="PANTHER" id="PTHR35040">
    <property type="match status" value="1"/>
</dbReference>
<dbReference type="InterPro" id="IPR021986">
    <property type="entry name" value="Spherulin4"/>
</dbReference>
<sequence length="242" mass="26907">MFHSHRFVMLELQTDCMLHVLGDHMIPLQHPTLGLFKEQDLHLATYPNTSFTVIINPNSGPGGSTTLSDSNWVSALETLHTYPNAHLIGYVDTQFAGSTTDLTNAFADINTYANWPSSMSLNGIFFDDAPNTYSASSYSFMQNLTTTARSFSNLQTIFFNPGTFTDSEYFALADNIVVWENFYSDWDESTILANVPSTERSQSSIIVHDFLPESVSALSTLVEEIVGKGFAGVFCDDENEFE</sequence>
<dbReference type="OrthoDB" id="5342184at2759"/>
<keyword evidence="2" id="KW-1185">Reference proteome</keyword>
<comment type="caution">
    <text evidence="1">The sequence shown here is derived from an EMBL/GenBank/DDBJ whole genome shotgun (WGS) entry which is preliminary data.</text>
</comment>
<dbReference type="EMBL" id="JAAMPI010001979">
    <property type="protein sequence ID" value="KAF4620207.1"/>
    <property type="molecule type" value="Genomic_DNA"/>
</dbReference>
<organism evidence="1 2">
    <name type="scientific">Cudoniella acicularis</name>
    <dbReference type="NCBI Taxonomy" id="354080"/>
    <lineage>
        <taxon>Eukaryota</taxon>
        <taxon>Fungi</taxon>
        <taxon>Dikarya</taxon>
        <taxon>Ascomycota</taxon>
        <taxon>Pezizomycotina</taxon>
        <taxon>Leotiomycetes</taxon>
        <taxon>Helotiales</taxon>
        <taxon>Tricladiaceae</taxon>
        <taxon>Cudoniella</taxon>
    </lineage>
</organism>
<accession>A0A8H4QZ58</accession>
<dbReference type="AlphaFoldDB" id="A0A8H4QZ58"/>
<proteinExistence type="predicted"/>
<dbReference type="PANTHER" id="PTHR35040:SF9">
    <property type="entry name" value="4-LIKE CELL SURFACE PROTEIN, PUTATIVE (AFU_ORTHOLOGUE AFUA_4G14080)-RELATED"/>
    <property type="match status" value="1"/>
</dbReference>
<dbReference type="Proteomes" id="UP000566819">
    <property type="component" value="Unassembled WGS sequence"/>
</dbReference>
<protein>
    <submittedName>
        <fullName evidence="1">Uncharacterized protein</fullName>
    </submittedName>
</protein>
<name>A0A8H4QZ58_9HELO</name>
<gene>
    <name evidence="1" type="ORF">G7Y89_g14614</name>
</gene>
<dbReference type="Pfam" id="PF12138">
    <property type="entry name" value="Spherulin4"/>
    <property type="match status" value="1"/>
</dbReference>
<evidence type="ECO:0000313" key="2">
    <source>
        <dbReference type="Proteomes" id="UP000566819"/>
    </source>
</evidence>
<reference evidence="1 2" key="1">
    <citation type="submission" date="2020-03" db="EMBL/GenBank/DDBJ databases">
        <title>Draft Genome Sequence of Cudoniella acicularis.</title>
        <authorList>
            <person name="Buettner E."/>
            <person name="Kellner H."/>
        </authorList>
    </citation>
    <scope>NUCLEOTIDE SEQUENCE [LARGE SCALE GENOMIC DNA]</scope>
    <source>
        <strain evidence="1 2">DSM 108380</strain>
    </source>
</reference>